<evidence type="ECO:0000313" key="2">
    <source>
        <dbReference type="Proteomes" id="UP001152798"/>
    </source>
</evidence>
<sequence length="79" mass="8873">MKLHFYENEVKTAAKNYQDDILKHVAKPLNVALLKVIGFSSRIPLQLTRPGQLCNGCKIIFQSSSLPWIGPQEALISNH</sequence>
<dbReference type="Proteomes" id="UP001152798">
    <property type="component" value="Chromosome 5"/>
</dbReference>
<proteinExistence type="predicted"/>
<dbReference type="AlphaFoldDB" id="A0A9P0MQR5"/>
<reference evidence="1" key="1">
    <citation type="submission" date="2022-01" db="EMBL/GenBank/DDBJ databases">
        <authorList>
            <person name="King R."/>
        </authorList>
    </citation>
    <scope>NUCLEOTIDE SEQUENCE</scope>
</reference>
<keyword evidence="2" id="KW-1185">Reference proteome</keyword>
<evidence type="ECO:0000313" key="1">
    <source>
        <dbReference type="EMBL" id="CAH1401499.1"/>
    </source>
</evidence>
<protein>
    <submittedName>
        <fullName evidence="1">Uncharacterized protein</fullName>
    </submittedName>
</protein>
<organism evidence="1 2">
    <name type="scientific">Nezara viridula</name>
    <name type="common">Southern green stink bug</name>
    <name type="synonym">Cimex viridulus</name>
    <dbReference type="NCBI Taxonomy" id="85310"/>
    <lineage>
        <taxon>Eukaryota</taxon>
        <taxon>Metazoa</taxon>
        <taxon>Ecdysozoa</taxon>
        <taxon>Arthropoda</taxon>
        <taxon>Hexapoda</taxon>
        <taxon>Insecta</taxon>
        <taxon>Pterygota</taxon>
        <taxon>Neoptera</taxon>
        <taxon>Paraneoptera</taxon>
        <taxon>Hemiptera</taxon>
        <taxon>Heteroptera</taxon>
        <taxon>Panheteroptera</taxon>
        <taxon>Pentatomomorpha</taxon>
        <taxon>Pentatomoidea</taxon>
        <taxon>Pentatomidae</taxon>
        <taxon>Pentatominae</taxon>
        <taxon>Nezara</taxon>
    </lineage>
</organism>
<name>A0A9P0MQR5_NEZVI</name>
<gene>
    <name evidence="1" type="ORF">NEZAVI_LOCUS10509</name>
</gene>
<dbReference type="EMBL" id="OV725081">
    <property type="protein sequence ID" value="CAH1401499.1"/>
    <property type="molecule type" value="Genomic_DNA"/>
</dbReference>
<accession>A0A9P0MQR5</accession>